<feature type="region of interest" description="Disordered" evidence="1">
    <location>
        <begin position="217"/>
        <end position="310"/>
    </location>
</feature>
<gene>
    <name evidence="4" type="ORF">AFM16_12320</name>
    <name evidence="5" type="ORF">HCX60_12505</name>
</gene>
<dbReference type="AlphaFoldDB" id="A0AAE6Y8J8"/>
<feature type="domain" description="Peptidoglycan binding-like" evidence="3">
    <location>
        <begin position="308"/>
        <end position="366"/>
    </location>
</feature>
<evidence type="ECO:0000313" key="6">
    <source>
        <dbReference type="Proteomes" id="UP000190306"/>
    </source>
</evidence>
<sequence>MGRDGHVSDPTGWQGRPERQGLPCPECGALRAADNTPSCACARRAADALRDTRTAEAAAAEDFDPLRIRPYVDIGETGEGADVHQGGQGAVDMTMPLRAVPADETVQLRAVPADATTALPTPLTRTGPLGAEPSTTDLSLFESADRDGAYGAGAYRDDEDASTPRGRRRRRALLLATTGAVVTVVTAAGFASGLFSYEKPTRDDAAPEDVRVAVPEVSGTEAASVSPSASGSPSPSASSASPSASASESASPSASASESASPSASASAEPSPTVSTAEETASAGPDNGTDGDGGGQPIAAPVLRRGDSGPEVTELQIRLRQLRLYNHDVNGVFDQRLENAVRNYQWYRGIKADGYGVYGAATRQSLESETSAP</sequence>
<evidence type="ECO:0000313" key="7">
    <source>
        <dbReference type="Proteomes" id="UP000502504"/>
    </source>
</evidence>
<keyword evidence="2" id="KW-0472">Membrane</keyword>
<evidence type="ECO:0000256" key="1">
    <source>
        <dbReference type="SAM" id="MobiDB-lite"/>
    </source>
</evidence>
<dbReference type="EMBL" id="CP050692">
    <property type="protein sequence ID" value="QIT44279.1"/>
    <property type="molecule type" value="Genomic_DNA"/>
</dbReference>
<protein>
    <submittedName>
        <fullName evidence="5">Peptidoglycan-binding protein</fullName>
    </submittedName>
</protein>
<dbReference type="Proteomes" id="UP000190306">
    <property type="component" value="Chromosome"/>
</dbReference>
<dbReference type="EMBL" id="LHQL01000007">
    <property type="protein sequence ID" value="OOQ53115.1"/>
    <property type="molecule type" value="Genomic_DNA"/>
</dbReference>
<dbReference type="InterPro" id="IPR036365">
    <property type="entry name" value="PGBD-like_sf"/>
</dbReference>
<feature type="transmembrane region" description="Helical" evidence="2">
    <location>
        <begin position="172"/>
        <end position="195"/>
    </location>
</feature>
<evidence type="ECO:0000313" key="5">
    <source>
        <dbReference type="EMBL" id="QIT44279.1"/>
    </source>
</evidence>
<keyword evidence="2" id="KW-1133">Transmembrane helix</keyword>
<dbReference type="Proteomes" id="UP000502504">
    <property type="component" value="Chromosome"/>
</dbReference>
<evidence type="ECO:0000259" key="3">
    <source>
        <dbReference type="Pfam" id="PF01471"/>
    </source>
</evidence>
<reference evidence="5 7" key="2">
    <citation type="submission" date="2020-03" db="EMBL/GenBank/DDBJ databases">
        <title>Is there a link between lipid content and antibiotic production in Streptomyces?</title>
        <authorList>
            <person name="David M."/>
            <person name="Lejeune C."/>
            <person name="Abreu S."/>
            <person name="Thibessard A."/>
            <person name="Leblond P."/>
            <person name="Chaminade P."/>
            <person name="Virolle M.-J."/>
        </authorList>
    </citation>
    <scope>NUCLEOTIDE SEQUENCE [LARGE SCALE GENOMIC DNA]</scope>
    <source>
        <strain evidence="5 7">DSM 41481</strain>
    </source>
</reference>
<dbReference type="SUPFAM" id="SSF47090">
    <property type="entry name" value="PGBD-like"/>
    <property type="match status" value="1"/>
</dbReference>
<dbReference type="Pfam" id="PF01471">
    <property type="entry name" value="PG_binding_1"/>
    <property type="match status" value="1"/>
</dbReference>
<name>A0AAE6Y8J8_STRAT</name>
<dbReference type="InterPro" id="IPR002477">
    <property type="entry name" value="Peptidoglycan-bd-like"/>
</dbReference>
<dbReference type="Gene3D" id="1.10.101.10">
    <property type="entry name" value="PGBD-like superfamily/PGBD"/>
    <property type="match status" value="1"/>
</dbReference>
<dbReference type="InterPro" id="IPR036366">
    <property type="entry name" value="PGBDSf"/>
</dbReference>
<reference evidence="4 6" key="1">
    <citation type="submission" date="2015-07" db="EMBL/GenBank/DDBJ databases">
        <title>Draft Genome Sequence of Streptomyces antibioticus, IMRU 3720 reveals insights in the evolution of actinomycin biosynthetic gene clusters in Streptomyces.</title>
        <authorList>
            <person name="Crnovcic I."/>
            <person name="Ruckert C."/>
            <person name="Kalinowksi J."/>
            <person name="Keller U."/>
        </authorList>
    </citation>
    <scope>NUCLEOTIDE SEQUENCE [LARGE SCALE GENOMIC DNA]</scope>
    <source>
        <strain evidence="4 6">DSM 41481</strain>
    </source>
</reference>
<keyword evidence="6" id="KW-1185">Reference proteome</keyword>
<feature type="region of interest" description="Disordered" evidence="1">
    <location>
        <begin position="1"/>
        <end position="24"/>
    </location>
</feature>
<organism evidence="5 7">
    <name type="scientific">Streptomyces antibioticus</name>
    <dbReference type="NCBI Taxonomy" id="1890"/>
    <lineage>
        <taxon>Bacteria</taxon>
        <taxon>Bacillati</taxon>
        <taxon>Actinomycetota</taxon>
        <taxon>Actinomycetes</taxon>
        <taxon>Kitasatosporales</taxon>
        <taxon>Streptomycetaceae</taxon>
        <taxon>Streptomyces</taxon>
    </lineage>
</organism>
<proteinExistence type="predicted"/>
<keyword evidence="2" id="KW-0812">Transmembrane</keyword>
<accession>A0AAE6Y8J8</accession>
<evidence type="ECO:0000256" key="2">
    <source>
        <dbReference type="SAM" id="Phobius"/>
    </source>
</evidence>
<feature type="compositionally biased region" description="Low complexity" evidence="1">
    <location>
        <begin position="221"/>
        <end position="272"/>
    </location>
</feature>
<evidence type="ECO:0000313" key="4">
    <source>
        <dbReference type="EMBL" id="OOQ53115.1"/>
    </source>
</evidence>